<comment type="caution">
    <text evidence="4">The sequence shown here is derived from an EMBL/GenBank/DDBJ whole genome shotgun (WGS) entry which is preliminary data.</text>
</comment>
<feature type="transmembrane region" description="Helical" evidence="2">
    <location>
        <begin position="163"/>
        <end position="184"/>
    </location>
</feature>
<dbReference type="eggNOG" id="ENOG502SRYS">
    <property type="taxonomic scope" value="Eukaryota"/>
</dbReference>
<sequence>MDGHQVAHHAGPLLLGYMLNWGLYGVLNVQVYLYWTAFPNDNLLTQTLVYGLYLLETAQTISLTHGASQPFVLGFAADPASLTKVRNLWLDTYVLDALVALVFQVYFANRIHTLLPRSKIIPGTIVLLSLTQFASGIAAAITLKTMKSFAPDLSTPWSPIPAYIWNASNTTADILIAVTMVYALSQLDTTFRRARNLVRQLSRLAMETGSLIAIMSLLQPSLFLLFPKEIYAVVPALVAAKLYSNSLLATLNARISINGARGTTPTGRRTSVNVAANLEQNNQGAPIPLSVAQSDSDIFSSWVPSTFPSRLDDTSYGLTDTVDSKIGSRVATEPQIATSGTESRGKYQVTR</sequence>
<feature type="region of interest" description="Disordered" evidence="1">
    <location>
        <begin position="329"/>
        <end position="351"/>
    </location>
</feature>
<proteinExistence type="predicted"/>
<feature type="transmembrane region" description="Helical" evidence="2">
    <location>
        <begin position="230"/>
        <end position="251"/>
    </location>
</feature>
<name>A0A0W0G6W3_MONRR</name>
<keyword evidence="2" id="KW-0472">Membrane</keyword>
<dbReference type="Proteomes" id="UP000054988">
    <property type="component" value="Unassembled WGS sequence"/>
</dbReference>
<feature type="transmembrane region" description="Helical" evidence="2">
    <location>
        <begin position="204"/>
        <end position="224"/>
    </location>
</feature>
<keyword evidence="2" id="KW-1133">Transmembrane helix</keyword>
<evidence type="ECO:0000259" key="3">
    <source>
        <dbReference type="Pfam" id="PF20152"/>
    </source>
</evidence>
<dbReference type="PANTHER" id="PTHR40465:SF1">
    <property type="entry name" value="DUF6534 DOMAIN-CONTAINING PROTEIN"/>
    <property type="match status" value="1"/>
</dbReference>
<evidence type="ECO:0000256" key="1">
    <source>
        <dbReference type="SAM" id="MobiDB-lite"/>
    </source>
</evidence>
<feature type="transmembrane region" description="Helical" evidence="2">
    <location>
        <begin position="12"/>
        <end position="35"/>
    </location>
</feature>
<dbReference type="AlphaFoldDB" id="A0A0W0G6W3"/>
<dbReference type="PANTHER" id="PTHR40465">
    <property type="entry name" value="CHROMOSOME 1, WHOLE GENOME SHOTGUN SEQUENCE"/>
    <property type="match status" value="1"/>
</dbReference>
<gene>
    <name evidence="4" type="ORF">WG66_3244</name>
</gene>
<accession>A0A0W0G6W3</accession>
<dbReference type="InterPro" id="IPR045339">
    <property type="entry name" value="DUF6534"/>
</dbReference>
<keyword evidence="2" id="KW-0812">Transmembrane</keyword>
<feature type="domain" description="DUF6534" evidence="3">
    <location>
        <begin position="170"/>
        <end position="254"/>
    </location>
</feature>
<evidence type="ECO:0000313" key="4">
    <source>
        <dbReference type="EMBL" id="KTB44181.1"/>
    </source>
</evidence>
<evidence type="ECO:0000313" key="5">
    <source>
        <dbReference type="Proteomes" id="UP000054988"/>
    </source>
</evidence>
<organism evidence="4 5">
    <name type="scientific">Moniliophthora roreri</name>
    <name type="common">Frosty pod rot fungus</name>
    <name type="synonym">Monilia roreri</name>
    <dbReference type="NCBI Taxonomy" id="221103"/>
    <lineage>
        <taxon>Eukaryota</taxon>
        <taxon>Fungi</taxon>
        <taxon>Dikarya</taxon>
        <taxon>Basidiomycota</taxon>
        <taxon>Agaricomycotina</taxon>
        <taxon>Agaricomycetes</taxon>
        <taxon>Agaricomycetidae</taxon>
        <taxon>Agaricales</taxon>
        <taxon>Marasmiineae</taxon>
        <taxon>Marasmiaceae</taxon>
        <taxon>Moniliophthora</taxon>
    </lineage>
</organism>
<feature type="transmembrane region" description="Helical" evidence="2">
    <location>
        <begin position="120"/>
        <end position="143"/>
    </location>
</feature>
<reference evidence="4 5" key="1">
    <citation type="submission" date="2015-12" db="EMBL/GenBank/DDBJ databases">
        <title>Draft genome sequence of Moniliophthora roreri, the causal agent of frosty pod rot of cacao.</title>
        <authorList>
            <person name="Aime M.C."/>
            <person name="Diaz-Valderrama J.R."/>
            <person name="Kijpornyongpan T."/>
            <person name="Phillips-Mora W."/>
        </authorList>
    </citation>
    <scope>NUCLEOTIDE SEQUENCE [LARGE SCALE GENOMIC DNA]</scope>
    <source>
        <strain evidence="4 5">MCA 2952</strain>
    </source>
</reference>
<dbReference type="Pfam" id="PF20152">
    <property type="entry name" value="DUF6534"/>
    <property type="match status" value="1"/>
</dbReference>
<evidence type="ECO:0000256" key="2">
    <source>
        <dbReference type="SAM" id="Phobius"/>
    </source>
</evidence>
<feature type="transmembrane region" description="Helical" evidence="2">
    <location>
        <begin position="88"/>
        <end position="108"/>
    </location>
</feature>
<protein>
    <recommendedName>
        <fullName evidence="3">DUF6534 domain-containing protein</fullName>
    </recommendedName>
</protein>
<dbReference type="EMBL" id="LATX01000976">
    <property type="protein sequence ID" value="KTB44181.1"/>
    <property type="molecule type" value="Genomic_DNA"/>
</dbReference>